<proteinExistence type="predicted"/>
<dbReference type="InterPro" id="IPR036390">
    <property type="entry name" value="WH_DNA-bd_sf"/>
</dbReference>
<dbReference type="AlphaFoldDB" id="A0A831YYV9"/>
<dbReference type="PANTHER" id="PTHR33221">
    <property type="entry name" value="WINGED HELIX-TURN-HELIX TRANSCRIPTIONAL REGULATOR, RRF2 FAMILY"/>
    <property type="match status" value="1"/>
</dbReference>
<sequence>MPKFLTSRGDYGLLLMVYLAGNSDNGPRSISEIADSSHLPPQFLEQITLELRRAGLIKSKRGKEGGYFLARPPEMISIVEVLEALEGPVRTVTCQGMDCSVSPHCLTHDFWRAFQRHLHKTLQVITLADLLLESPHKLLPVAQVGRKESS</sequence>
<organism evidence="2">
    <name type="scientific">candidate division WWE3 bacterium</name>
    <dbReference type="NCBI Taxonomy" id="2053526"/>
    <lineage>
        <taxon>Bacteria</taxon>
        <taxon>Katanobacteria</taxon>
    </lineage>
</organism>
<dbReference type="InterPro" id="IPR030489">
    <property type="entry name" value="TR_Rrf2-type_CS"/>
</dbReference>
<dbReference type="GO" id="GO:0003700">
    <property type="term" value="F:DNA-binding transcription factor activity"/>
    <property type="evidence" value="ECO:0007669"/>
    <property type="project" value="TreeGrafter"/>
</dbReference>
<dbReference type="EMBL" id="DSPJ01000064">
    <property type="protein sequence ID" value="HEX61967.1"/>
    <property type="molecule type" value="Genomic_DNA"/>
</dbReference>
<dbReference type="SUPFAM" id="SSF46785">
    <property type="entry name" value="Winged helix' DNA-binding domain"/>
    <property type="match status" value="1"/>
</dbReference>
<dbReference type="PANTHER" id="PTHR33221:SF5">
    <property type="entry name" value="HTH-TYPE TRANSCRIPTIONAL REGULATOR ISCR"/>
    <property type="match status" value="1"/>
</dbReference>
<gene>
    <name evidence="2" type="ORF">ENR01_02315</name>
</gene>
<comment type="caution">
    <text evidence="2">The sequence shown here is derived from an EMBL/GenBank/DDBJ whole genome shotgun (WGS) entry which is preliminary data.</text>
</comment>
<dbReference type="InterPro" id="IPR036388">
    <property type="entry name" value="WH-like_DNA-bd_sf"/>
</dbReference>
<dbReference type="NCBIfam" id="TIGR00738">
    <property type="entry name" value="rrf2_super"/>
    <property type="match status" value="1"/>
</dbReference>
<evidence type="ECO:0000313" key="2">
    <source>
        <dbReference type="EMBL" id="HEX61967.1"/>
    </source>
</evidence>
<accession>A0A831YYV9</accession>
<keyword evidence="1" id="KW-0238">DNA-binding</keyword>
<dbReference type="PROSITE" id="PS01332">
    <property type="entry name" value="HTH_RRF2_1"/>
    <property type="match status" value="1"/>
</dbReference>
<dbReference type="Gene3D" id="1.10.10.10">
    <property type="entry name" value="Winged helix-like DNA-binding domain superfamily/Winged helix DNA-binding domain"/>
    <property type="match status" value="1"/>
</dbReference>
<dbReference type="PROSITE" id="PS51197">
    <property type="entry name" value="HTH_RRF2_2"/>
    <property type="match status" value="1"/>
</dbReference>
<evidence type="ECO:0000256" key="1">
    <source>
        <dbReference type="ARBA" id="ARBA00023125"/>
    </source>
</evidence>
<protein>
    <submittedName>
        <fullName evidence="2">Rrf2 family transcriptional regulator</fullName>
    </submittedName>
</protein>
<dbReference type="GO" id="GO:0005829">
    <property type="term" value="C:cytosol"/>
    <property type="evidence" value="ECO:0007669"/>
    <property type="project" value="TreeGrafter"/>
</dbReference>
<name>A0A831YYV9_UNCKA</name>
<dbReference type="Pfam" id="PF02082">
    <property type="entry name" value="Rrf2"/>
    <property type="match status" value="1"/>
</dbReference>
<reference evidence="2" key="1">
    <citation type="journal article" date="2020" name="mSystems">
        <title>Genome- and Community-Level Interaction Insights into Carbon Utilization and Element Cycling Functions of Hydrothermarchaeota in Hydrothermal Sediment.</title>
        <authorList>
            <person name="Zhou Z."/>
            <person name="Liu Y."/>
            <person name="Xu W."/>
            <person name="Pan J."/>
            <person name="Luo Z.H."/>
            <person name="Li M."/>
        </authorList>
    </citation>
    <scope>NUCLEOTIDE SEQUENCE [LARGE SCALE GENOMIC DNA]</scope>
    <source>
        <strain evidence="2">SpSt-361</strain>
    </source>
</reference>
<dbReference type="GO" id="GO:0003677">
    <property type="term" value="F:DNA binding"/>
    <property type="evidence" value="ECO:0007669"/>
    <property type="project" value="UniProtKB-KW"/>
</dbReference>
<dbReference type="InterPro" id="IPR000944">
    <property type="entry name" value="Tscrpt_reg_Rrf2"/>
</dbReference>